<organism evidence="3 4">
    <name type="scientific">Nonomuraea typhae</name>
    <dbReference type="NCBI Taxonomy" id="2603600"/>
    <lineage>
        <taxon>Bacteria</taxon>
        <taxon>Bacillati</taxon>
        <taxon>Actinomycetota</taxon>
        <taxon>Actinomycetes</taxon>
        <taxon>Streptosporangiales</taxon>
        <taxon>Streptosporangiaceae</taxon>
        <taxon>Nonomuraea</taxon>
    </lineage>
</organism>
<protein>
    <submittedName>
        <fullName evidence="3">Helix-turn-helix domain-containing protein</fullName>
    </submittedName>
</protein>
<keyword evidence="2" id="KW-1133">Transmembrane helix</keyword>
<accession>A0ABW7Z600</accession>
<evidence type="ECO:0000256" key="1">
    <source>
        <dbReference type="SAM" id="MobiDB-lite"/>
    </source>
</evidence>
<keyword evidence="2" id="KW-0472">Membrane</keyword>
<feature type="transmembrane region" description="Helical" evidence="2">
    <location>
        <begin position="104"/>
        <end position="124"/>
    </location>
</feature>
<gene>
    <name evidence="3" type="ORF">ACIBG2_39890</name>
</gene>
<dbReference type="EMBL" id="JBITGY010000012">
    <property type="protein sequence ID" value="MFI6503601.1"/>
    <property type="molecule type" value="Genomic_DNA"/>
</dbReference>
<comment type="caution">
    <text evidence="3">The sequence shown here is derived from an EMBL/GenBank/DDBJ whole genome shotgun (WGS) entry which is preliminary data.</text>
</comment>
<evidence type="ECO:0000313" key="3">
    <source>
        <dbReference type="EMBL" id="MFI6503601.1"/>
    </source>
</evidence>
<evidence type="ECO:0000256" key="2">
    <source>
        <dbReference type="SAM" id="Phobius"/>
    </source>
</evidence>
<keyword evidence="4" id="KW-1185">Reference proteome</keyword>
<feature type="region of interest" description="Disordered" evidence="1">
    <location>
        <begin position="74"/>
        <end position="99"/>
    </location>
</feature>
<proteinExistence type="predicted"/>
<keyword evidence="2" id="KW-0812">Transmembrane</keyword>
<dbReference type="RefSeq" id="WP_397089366.1">
    <property type="nucleotide sequence ID" value="NZ_JBITGY010000012.1"/>
</dbReference>
<dbReference type="Proteomes" id="UP001612741">
    <property type="component" value="Unassembled WGS sequence"/>
</dbReference>
<sequence length="250" mass="27937">MARGGRKDRPIDRTAGPVAELIDDLRRLRGRLSLEEVGRRMGYHSSTVSRRLSPEDLPPLDFVTAYVTACGQEPGPWEERWRQAEEAQSQEQQEDPPSPRRPRWWIYVLAPAVLLAAGVVWLAAMDRTPQAVAAPPPDPVAGQGFRWTIDHLTVRLLSRRWTMAEPGNVEIWANMACPQGVTSYVIALQPGGQPVRYDCGRWQRYTWTGVARGMHYFEVTKSDDGLVIKGEGLVSSTTKVVEVPRPTPSG</sequence>
<name>A0ABW7Z600_9ACTN</name>
<reference evidence="3 4" key="1">
    <citation type="submission" date="2024-10" db="EMBL/GenBank/DDBJ databases">
        <title>The Natural Products Discovery Center: Release of the First 8490 Sequenced Strains for Exploring Actinobacteria Biosynthetic Diversity.</title>
        <authorList>
            <person name="Kalkreuter E."/>
            <person name="Kautsar S.A."/>
            <person name="Yang D."/>
            <person name="Bader C.D."/>
            <person name="Teijaro C.N."/>
            <person name="Fluegel L."/>
            <person name="Davis C.M."/>
            <person name="Simpson J.R."/>
            <person name="Lauterbach L."/>
            <person name="Steele A.D."/>
            <person name="Gui C."/>
            <person name="Meng S."/>
            <person name="Li G."/>
            <person name="Viehrig K."/>
            <person name="Ye F."/>
            <person name="Su P."/>
            <person name="Kiefer A.F."/>
            <person name="Nichols A."/>
            <person name="Cepeda A.J."/>
            <person name="Yan W."/>
            <person name="Fan B."/>
            <person name="Jiang Y."/>
            <person name="Adhikari A."/>
            <person name="Zheng C.-J."/>
            <person name="Schuster L."/>
            <person name="Cowan T.M."/>
            <person name="Smanski M.J."/>
            <person name="Chevrette M.G."/>
            <person name="De Carvalho L.P.S."/>
            <person name="Shen B."/>
        </authorList>
    </citation>
    <scope>NUCLEOTIDE SEQUENCE [LARGE SCALE GENOMIC DNA]</scope>
    <source>
        <strain evidence="3 4">NPDC050545</strain>
    </source>
</reference>
<evidence type="ECO:0000313" key="4">
    <source>
        <dbReference type="Proteomes" id="UP001612741"/>
    </source>
</evidence>